<organism evidence="3 4">
    <name type="scientific">Niabella digestorum</name>
    <dbReference type="NCBI Taxonomy" id="3117701"/>
    <lineage>
        <taxon>Bacteria</taxon>
        <taxon>Pseudomonadati</taxon>
        <taxon>Bacteroidota</taxon>
        <taxon>Chitinophagia</taxon>
        <taxon>Chitinophagales</taxon>
        <taxon>Chitinophagaceae</taxon>
        <taxon>Niabella</taxon>
    </lineage>
</organism>
<dbReference type="PRINTS" id="PR00689">
    <property type="entry name" value="ACOABINDINGP"/>
</dbReference>
<evidence type="ECO:0000313" key="3">
    <source>
        <dbReference type="EMBL" id="MEE6186530.1"/>
    </source>
</evidence>
<dbReference type="InterPro" id="IPR035984">
    <property type="entry name" value="Acyl-CoA-binding_sf"/>
</dbReference>
<dbReference type="EMBL" id="JAZGLY010000002">
    <property type="protein sequence ID" value="MEE6186530.1"/>
    <property type="molecule type" value="Genomic_DNA"/>
</dbReference>
<dbReference type="InterPro" id="IPR000582">
    <property type="entry name" value="Acyl-CoA-binding_protein"/>
</dbReference>
<comment type="caution">
    <text evidence="3">The sequence shown here is derived from an EMBL/GenBank/DDBJ whole genome shotgun (WGS) entry which is preliminary data.</text>
</comment>
<proteinExistence type="predicted"/>
<dbReference type="PANTHER" id="PTHR23310:SF62">
    <property type="entry name" value="ACYL-COA BINDING PROTEIN 1, ISOFORM A"/>
    <property type="match status" value="1"/>
</dbReference>
<sequence length="90" mass="10200">MSDQPTLEQLFHKAVAESTSSIKEKPDNQTLLKLYALYKQASIGDININPPSNPFDIVAMAKYNAWQELKGKSQEDAMREYIQLVEQLKG</sequence>
<evidence type="ECO:0000256" key="1">
    <source>
        <dbReference type="ARBA" id="ARBA00023121"/>
    </source>
</evidence>
<dbReference type="InterPro" id="IPR014352">
    <property type="entry name" value="FERM/acyl-CoA-bd_prot_sf"/>
</dbReference>
<dbReference type="PROSITE" id="PS51228">
    <property type="entry name" value="ACB_2"/>
    <property type="match status" value="1"/>
</dbReference>
<dbReference type="Proteomes" id="UP001357452">
    <property type="component" value="Unassembled WGS sequence"/>
</dbReference>
<keyword evidence="4" id="KW-1185">Reference proteome</keyword>
<keyword evidence="1" id="KW-0446">Lipid-binding</keyword>
<dbReference type="Pfam" id="PF00887">
    <property type="entry name" value="ACBP"/>
    <property type="match status" value="1"/>
</dbReference>
<dbReference type="PANTHER" id="PTHR23310">
    <property type="entry name" value="ACYL-COA-BINDING PROTEIN, ACBP"/>
    <property type="match status" value="1"/>
</dbReference>
<accession>A0ABU7REX4</accession>
<reference evidence="3 4" key="1">
    <citation type="submission" date="2024-01" db="EMBL/GenBank/DDBJ databases">
        <title>Niabella digestum sp. nov., isolated from waste digestion system.</title>
        <authorList>
            <person name="Zhang L."/>
        </authorList>
    </citation>
    <scope>NUCLEOTIDE SEQUENCE [LARGE SCALE GENOMIC DNA]</scope>
    <source>
        <strain evidence="3 4">A18</strain>
    </source>
</reference>
<protein>
    <submittedName>
        <fullName evidence="3">Acyl-CoA-binding protein</fullName>
    </submittedName>
</protein>
<dbReference type="Gene3D" id="1.20.80.10">
    <property type="match status" value="1"/>
</dbReference>
<gene>
    <name evidence="3" type="ORF">V2H41_04510</name>
</gene>
<name>A0ABU7REX4_9BACT</name>
<evidence type="ECO:0000259" key="2">
    <source>
        <dbReference type="PROSITE" id="PS51228"/>
    </source>
</evidence>
<dbReference type="SUPFAM" id="SSF47027">
    <property type="entry name" value="Acyl-CoA binding protein"/>
    <property type="match status" value="1"/>
</dbReference>
<feature type="domain" description="ACB" evidence="2">
    <location>
        <begin position="7"/>
        <end position="90"/>
    </location>
</feature>
<evidence type="ECO:0000313" key="4">
    <source>
        <dbReference type="Proteomes" id="UP001357452"/>
    </source>
</evidence>
<dbReference type="RefSeq" id="WP_330973939.1">
    <property type="nucleotide sequence ID" value="NZ_JAZGLY010000002.1"/>
</dbReference>